<dbReference type="AlphaFoldDB" id="A0A834TDF6"/>
<comment type="caution">
    <text evidence="1">The sequence shown here is derived from an EMBL/GenBank/DDBJ whole genome shotgun (WGS) entry which is preliminary data.</text>
</comment>
<keyword evidence="2" id="KW-1185">Reference proteome</keyword>
<reference evidence="1" key="1">
    <citation type="submission" date="2020-09" db="EMBL/GenBank/DDBJ databases">
        <title>Genome-Enabled Discovery of Anthraquinone Biosynthesis in Senna tora.</title>
        <authorList>
            <person name="Kang S.-H."/>
            <person name="Pandey R.P."/>
            <person name="Lee C.-M."/>
            <person name="Sim J.-S."/>
            <person name="Jeong J.-T."/>
            <person name="Choi B.-S."/>
            <person name="Jung M."/>
            <person name="Ginzburg D."/>
            <person name="Zhao K."/>
            <person name="Won S.Y."/>
            <person name="Oh T.-J."/>
            <person name="Yu Y."/>
            <person name="Kim N.-H."/>
            <person name="Lee O.R."/>
            <person name="Lee T.-H."/>
            <person name="Bashyal P."/>
            <person name="Kim T.-S."/>
            <person name="Lee W.-H."/>
            <person name="Kawkins C."/>
            <person name="Kim C.-K."/>
            <person name="Kim J.S."/>
            <person name="Ahn B.O."/>
            <person name="Rhee S.Y."/>
            <person name="Sohng J.K."/>
        </authorList>
    </citation>
    <scope>NUCLEOTIDE SEQUENCE</scope>
    <source>
        <tissue evidence="1">Leaf</tissue>
    </source>
</reference>
<gene>
    <name evidence="1" type="ORF">G2W53_024591</name>
</gene>
<dbReference type="EMBL" id="JAAIUW010000008">
    <property type="protein sequence ID" value="KAF7819136.1"/>
    <property type="molecule type" value="Genomic_DNA"/>
</dbReference>
<dbReference type="Proteomes" id="UP000634136">
    <property type="component" value="Unassembled WGS sequence"/>
</dbReference>
<sequence>MERVECEAAIGEFSSAEKRKINIQVASFV</sequence>
<evidence type="ECO:0000313" key="2">
    <source>
        <dbReference type="Proteomes" id="UP000634136"/>
    </source>
</evidence>
<name>A0A834TDF6_9FABA</name>
<accession>A0A834TDF6</accession>
<organism evidence="1 2">
    <name type="scientific">Senna tora</name>
    <dbReference type="NCBI Taxonomy" id="362788"/>
    <lineage>
        <taxon>Eukaryota</taxon>
        <taxon>Viridiplantae</taxon>
        <taxon>Streptophyta</taxon>
        <taxon>Embryophyta</taxon>
        <taxon>Tracheophyta</taxon>
        <taxon>Spermatophyta</taxon>
        <taxon>Magnoliopsida</taxon>
        <taxon>eudicotyledons</taxon>
        <taxon>Gunneridae</taxon>
        <taxon>Pentapetalae</taxon>
        <taxon>rosids</taxon>
        <taxon>fabids</taxon>
        <taxon>Fabales</taxon>
        <taxon>Fabaceae</taxon>
        <taxon>Caesalpinioideae</taxon>
        <taxon>Cassia clade</taxon>
        <taxon>Senna</taxon>
    </lineage>
</organism>
<proteinExistence type="predicted"/>
<evidence type="ECO:0000313" key="1">
    <source>
        <dbReference type="EMBL" id="KAF7819136.1"/>
    </source>
</evidence>
<protein>
    <submittedName>
        <fullName evidence="1">Uncharacterized protein</fullName>
    </submittedName>
</protein>